<keyword evidence="9 15" id="KW-1133">Transmembrane helix</keyword>
<dbReference type="PROSITE" id="PS50011">
    <property type="entry name" value="PROTEIN_KINASE_DOM"/>
    <property type="match status" value="1"/>
</dbReference>
<evidence type="ECO:0000313" key="18">
    <source>
        <dbReference type="Proteomes" id="UP000507222"/>
    </source>
</evidence>
<keyword evidence="5" id="KW-0732">Signal</keyword>
<dbReference type="InterPro" id="IPR001245">
    <property type="entry name" value="Ser-Thr/Tyr_kinase_cat_dom"/>
</dbReference>
<evidence type="ECO:0000313" key="17">
    <source>
        <dbReference type="EMBL" id="CAB4263174.1"/>
    </source>
</evidence>
<keyword evidence="4 15" id="KW-0812">Transmembrane</keyword>
<keyword evidence="11" id="KW-1015">Disulfide bond</keyword>
<dbReference type="GO" id="GO:0005886">
    <property type="term" value="C:plasma membrane"/>
    <property type="evidence" value="ECO:0007669"/>
    <property type="project" value="UniProtKB-SubCell"/>
</dbReference>
<evidence type="ECO:0000256" key="1">
    <source>
        <dbReference type="ARBA" id="ARBA00004162"/>
    </source>
</evidence>
<dbReference type="Gene3D" id="1.10.510.10">
    <property type="entry name" value="Transferase(Phosphotransferase) domain 1"/>
    <property type="match status" value="1"/>
</dbReference>
<comment type="subcellular location">
    <subcellularLocation>
        <location evidence="1">Cell membrane</location>
        <topology evidence="1">Single-pass membrane protein</topology>
    </subcellularLocation>
</comment>
<dbReference type="InterPro" id="IPR052422">
    <property type="entry name" value="Auxin_Ser/Thr_Kinase"/>
</dbReference>
<keyword evidence="12" id="KW-0675">Receptor</keyword>
<dbReference type="Pfam" id="PF00560">
    <property type="entry name" value="LRR_1"/>
    <property type="match status" value="2"/>
</dbReference>
<dbReference type="PROSITE" id="PS00108">
    <property type="entry name" value="PROTEIN_KINASE_ST"/>
    <property type="match status" value="1"/>
</dbReference>
<evidence type="ECO:0000256" key="11">
    <source>
        <dbReference type="ARBA" id="ARBA00023157"/>
    </source>
</evidence>
<evidence type="ECO:0000256" key="12">
    <source>
        <dbReference type="ARBA" id="ARBA00023170"/>
    </source>
</evidence>
<dbReference type="CDD" id="cd14066">
    <property type="entry name" value="STKc_IRAK"/>
    <property type="match status" value="1"/>
</dbReference>
<dbReference type="FunFam" id="3.30.200.20:FF:000226">
    <property type="entry name" value="receptor protein kinase TMK1"/>
    <property type="match status" value="1"/>
</dbReference>
<dbReference type="Gene3D" id="3.80.10.10">
    <property type="entry name" value="Ribonuclease Inhibitor"/>
    <property type="match status" value="2"/>
</dbReference>
<dbReference type="GO" id="GO:0051707">
    <property type="term" value="P:response to other organism"/>
    <property type="evidence" value="ECO:0007669"/>
    <property type="project" value="UniProtKB-ARBA"/>
</dbReference>
<feature type="domain" description="Protein kinase" evidence="16">
    <location>
        <begin position="325"/>
        <end position="605"/>
    </location>
</feature>
<feature type="region of interest" description="Disordered" evidence="14">
    <location>
        <begin position="216"/>
        <end position="246"/>
    </location>
</feature>
<evidence type="ECO:0000256" key="9">
    <source>
        <dbReference type="ARBA" id="ARBA00022989"/>
    </source>
</evidence>
<evidence type="ECO:0000256" key="10">
    <source>
        <dbReference type="ARBA" id="ARBA00023136"/>
    </source>
</evidence>
<protein>
    <recommendedName>
        <fullName evidence="16">Protein kinase domain-containing protein</fullName>
    </recommendedName>
</protein>
<feature type="compositionally biased region" description="Gly residues" evidence="14">
    <location>
        <begin position="219"/>
        <end position="232"/>
    </location>
</feature>
<dbReference type="SUPFAM" id="SSF52058">
    <property type="entry name" value="L domain-like"/>
    <property type="match status" value="1"/>
</dbReference>
<evidence type="ECO:0000256" key="4">
    <source>
        <dbReference type="ARBA" id="ARBA00022692"/>
    </source>
</evidence>
<dbReference type="InterPro" id="IPR011009">
    <property type="entry name" value="Kinase-like_dom_sf"/>
</dbReference>
<dbReference type="Pfam" id="PF07714">
    <property type="entry name" value="PK_Tyr_Ser-Thr"/>
    <property type="match status" value="1"/>
</dbReference>
<evidence type="ECO:0000256" key="14">
    <source>
        <dbReference type="SAM" id="MobiDB-lite"/>
    </source>
</evidence>
<evidence type="ECO:0000259" key="16">
    <source>
        <dbReference type="PROSITE" id="PS50011"/>
    </source>
</evidence>
<dbReference type="Proteomes" id="UP000507222">
    <property type="component" value="Unassembled WGS sequence"/>
</dbReference>
<dbReference type="AlphaFoldDB" id="A0A6J5TH43"/>
<dbReference type="PANTHER" id="PTHR47986:SF10">
    <property type="entry name" value="RECEPTOR-LIKE KINASE TMK4"/>
    <property type="match status" value="1"/>
</dbReference>
<dbReference type="SMART" id="SM00220">
    <property type="entry name" value="S_TKc"/>
    <property type="match status" value="1"/>
</dbReference>
<dbReference type="InterPro" id="IPR000719">
    <property type="entry name" value="Prot_kinase_dom"/>
</dbReference>
<dbReference type="GO" id="GO:0005524">
    <property type="term" value="F:ATP binding"/>
    <property type="evidence" value="ECO:0007669"/>
    <property type="project" value="UniProtKB-KW"/>
</dbReference>
<dbReference type="GO" id="GO:0004672">
    <property type="term" value="F:protein kinase activity"/>
    <property type="evidence" value="ECO:0007669"/>
    <property type="project" value="InterPro"/>
</dbReference>
<dbReference type="Gene3D" id="3.30.200.20">
    <property type="entry name" value="Phosphorylase Kinase, domain 1"/>
    <property type="match status" value="1"/>
</dbReference>
<organism evidence="17 18">
    <name type="scientific">Prunus armeniaca</name>
    <name type="common">Apricot</name>
    <name type="synonym">Armeniaca vulgaris</name>
    <dbReference type="NCBI Taxonomy" id="36596"/>
    <lineage>
        <taxon>Eukaryota</taxon>
        <taxon>Viridiplantae</taxon>
        <taxon>Streptophyta</taxon>
        <taxon>Embryophyta</taxon>
        <taxon>Tracheophyta</taxon>
        <taxon>Spermatophyta</taxon>
        <taxon>Magnoliopsida</taxon>
        <taxon>eudicotyledons</taxon>
        <taxon>Gunneridae</taxon>
        <taxon>Pentapetalae</taxon>
        <taxon>rosids</taxon>
        <taxon>fabids</taxon>
        <taxon>Rosales</taxon>
        <taxon>Rosaceae</taxon>
        <taxon>Amygdaloideae</taxon>
        <taxon>Amygdaleae</taxon>
        <taxon>Prunus</taxon>
    </lineage>
</organism>
<evidence type="ECO:0000256" key="2">
    <source>
        <dbReference type="ARBA" id="ARBA00022475"/>
    </source>
</evidence>
<keyword evidence="7" id="KW-0547">Nucleotide-binding</keyword>
<proteinExistence type="predicted"/>
<dbReference type="InterPro" id="IPR001611">
    <property type="entry name" value="Leu-rich_rpt"/>
</dbReference>
<evidence type="ECO:0000256" key="5">
    <source>
        <dbReference type="ARBA" id="ARBA00022729"/>
    </source>
</evidence>
<gene>
    <name evidence="17" type="ORF">CURHAP_LOCUS2962</name>
</gene>
<dbReference type="PANTHER" id="PTHR47986">
    <property type="entry name" value="OSJNBA0070M12.3 PROTEIN"/>
    <property type="match status" value="1"/>
</dbReference>
<reference evidence="17 18" key="1">
    <citation type="submission" date="2020-05" db="EMBL/GenBank/DDBJ databases">
        <authorList>
            <person name="Campoy J."/>
            <person name="Schneeberger K."/>
            <person name="Spophaly S."/>
        </authorList>
    </citation>
    <scope>NUCLEOTIDE SEQUENCE [LARGE SCALE GENOMIC DNA]</scope>
    <source>
        <strain evidence="17">PruArmRojPasFocal</strain>
    </source>
</reference>
<dbReference type="FunFam" id="1.10.510.10:FF:000468">
    <property type="entry name" value="PTI1-like tyrosine-protein kinase 3"/>
    <property type="match status" value="1"/>
</dbReference>
<evidence type="ECO:0000256" key="3">
    <source>
        <dbReference type="ARBA" id="ARBA00022614"/>
    </source>
</evidence>
<evidence type="ECO:0000256" key="15">
    <source>
        <dbReference type="SAM" id="Phobius"/>
    </source>
</evidence>
<dbReference type="InterPro" id="IPR032675">
    <property type="entry name" value="LRR_dom_sf"/>
</dbReference>
<keyword evidence="6" id="KW-0677">Repeat</keyword>
<feature type="compositionally biased region" description="Low complexity" evidence="14">
    <location>
        <begin position="233"/>
        <end position="246"/>
    </location>
</feature>
<evidence type="ECO:0000256" key="6">
    <source>
        <dbReference type="ARBA" id="ARBA00022737"/>
    </source>
</evidence>
<keyword evidence="10 15" id="KW-0472">Membrane</keyword>
<name>A0A6J5TH43_PRUAR</name>
<keyword evidence="13" id="KW-0325">Glycoprotein</keyword>
<evidence type="ECO:0000256" key="7">
    <source>
        <dbReference type="ARBA" id="ARBA00022741"/>
    </source>
</evidence>
<keyword evidence="3" id="KW-0433">Leucine-rich repeat</keyword>
<dbReference type="FunFam" id="3.80.10.10:FF:000129">
    <property type="entry name" value="Leucine-rich repeat receptor-like kinase"/>
    <property type="match status" value="1"/>
</dbReference>
<dbReference type="SUPFAM" id="SSF56112">
    <property type="entry name" value="Protein kinase-like (PK-like)"/>
    <property type="match status" value="1"/>
</dbReference>
<keyword evidence="2" id="KW-1003">Cell membrane</keyword>
<keyword evidence="8" id="KW-0067">ATP-binding</keyword>
<dbReference type="InterPro" id="IPR008271">
    <property type="entry name" value="Ser/Thr_kinase_AS"/>
</dbReference>
<feature type="transmembrane region" description="Helical" evidence="15">
    <location>
        <begin position="253"/>
        <end position="272"/>
    </location>
</feature>
<evidence type="ECO:0000256" key="13">
    <source>
        <dbReference type="ARBA" id="ARBA00023180"/>
    </source>
</evidence>
<accession>A0A6J5TH43</accession>
<sequence length="656" mass="71828">MTQLNQVWLHKNQFTGPIPDISKSETLFDLQLRDNLLTGIVPATLMSSTAIQNVSLDNNKLQGPLPVFGSNVKATFDGTNSFCLTKPGPCDPQVNTLLEVAGALAYPILLAESWEGNNTCDGWSFIVCDTQGKVITVNFMNKHFTGIISPAFAYLTSLKNLVLKNNNLTGSIPASLLTLQQLQLLDVSNNNLFGEIPKFPDTVKLITTGNVLIGTTPSSGGGGGGTPSGSGSNGTTPNGTPAPASGGSSVSTGMIAGIVIAIVIFILVLFFVSIKCYGNKKHIVRIVDSENGCNGIPSDKTGLHLSEGGNVAISIEVLRKVTNNFGEDNILARGGFGVVYKGELHDGTRIAVKRMECVAVSTERMNEFEAEIAFLAKVKHRHLVSLLGYCINGNERLLVYEYMPQGTLTQHLYNWRENGVPPLTWRQRITIALDVARGVEYLHGLAPQSFIHRDLKPSNILLGDDMRAKVADFGLVKHAPDANSVETRVAGTFGYLAPEYTATGRVTTRVDVYAFGVVLMQLLSGKKALDHTIPDERSLLVTWFRRFLIKKENIPKAIDETLKNHDEETMECIYKVAELAGHCTAHNPFQRPEMGYVVNILAPLVRNWKPTSHEEEEKYRIDRHMSLPQGLEWQANEDASDVEVSWLTRIPRSLSC</sequence>
<dbReference type="EMBL" id="CAEKDK010000001">
    <property type="protein sequence ID" value="CAB4263174.1"/>
    <property type="molecule type" value="Genomic_DNA"/>
</dbReference>
<evidence type="ECO:0000256" key="8">
    <source>
        <dbReference type="ARBA" id="ARBA00022840"/>
    </source>
</evidence>